<dbReference type="EMBL" id="PQXH01000346">
    <property type="protein sequence ID" value="TGO07019.1"/>
    <property type="molecule type" value="Genomic_DNA"/>
</dbReference>
<protein>
    <submittedName>
        <fullName evidence="1">Uncharacterized protein</fullName>
    </submittedName>
</protein>
<proteinExistence type="predicted"/>
<dbReference type="OrthoDB" id="3575231at2759"/>
<accession>A0A4Z1E757</accession>
<sequence length="552" mass="61835">MTDTISLLLRQRLKDISNDKELAKSADAVLPSMLNNNELARHIPITSPECALDFICKHDPVGFHFETLINFEFDAWEETIHSTLKGLEINLCCSEMNPQSAIILARSHLDNKSIRVIHRTILQRLLSFGLASYREVHQQHDPPDALAHKLFPHLKNFAEMNEQQVARKITALLNAGLRYKLVATNLGLGSLFLLGDLSLSHAWEVRLPSDGPCYEKALAHLRANDVVPMGKIYEEFAERINNRLQNLMLRHTSSKKRMSDFEVGETSKRNKNQITMDLVQSGGDSDIFQPSAPIPLNHAADFESPVQVERNGREVHNPAIIRVQNNTVSILPSTLYSTETKSNAENSHKELTTENIWPTTGDTCLSTAGINVPPFQLSERILDFKENRIADHASIMTPKISEAREGKTSEVNKLRLYLGTCLMNAIYASSMRKKEEADSNLKFTGTVSLVVPPIKGNDFTLKVTLSKSFGKSILEVINSAQCLHHLLGGFIFKAMKDSRVMCEAKYKGIRGFSSAITVFFENDCHDGIDCKMAIMLNYLMANKILVDLFLSS</sequence>
<dbReference type="AlphaFoldDB" id="A0A4Z1E757"/>
<dbReference type="Proteomes" id="UP000297777">
    <property type="component" value="Unassembled WGS sequence"/>
</dbReference>
<evidence type="ECO:0000313" key="1">
    <source>
        <dbReference type="EMBL" id="TGO07019.1"/>
    </source>
</evidence>
<comment type="caution">
    <text evidence="1">The sequence shown here is derived from an EMBL/GenBank/DDBJ whole genome shotgun (WGS) entry which is preliminary data.</text>
</comment>
<organism evidence="1 2">
    <name type="scientific">Botrytis tulipae</name>
    <dbReference type="NCBI Taxonomy" id="87230"/>
    <lineage>
        <taxon>Eukaryota</taxon>
        <taxon>Fungi</taxon>
        <taxon>Dikarya</taxon>
        <taxon>Ascomycota</taxon>
        <taxon>Pezizomycotina</taxon>
        <taxon>Leotiomycetes</taxon>
        <taxon>Helotiales</taxon>
        <taxon>Sclerotiniaceae</taxon>
        <taxon>Botrytis</taxon>
    </lineage>
</organism>
<evidence type="ECO:0000313" key="2">
    <source>
        <dbReference type="Proteomes" id="UP000297777"/>
    </source>
</evidence>
<keyword evidence="2" id="KW-1185">Reference proteome</keyword>
<name>A0A4Z1E757_9HELO</name>
<reference evidence="1 2" key="1">
    <citation type="submission" date="2017-12" db="EMBL/GenBank/DDBJ databases">
        <title>Comparative genomics of Botrytis spp.</title>
        <authorList>
            <person name="Valero-Jimenez C.A."/>
            <person name="Tapia P."/>
            <person name="Veloso J."/>
            <person name="Silva-Moreno E."/>
            <person name="Staats M."/>
            <person name="Valdes J.H."/>
            <person name="Van Kan J.A.L."/>
        </authorList>
    </citation>
    <scope>NUCLEOTIDE SEQUENCE [LARGE SCALE GENOMIC DNA]</scope>
    <source>
        <strain evidence="1 2">Bt9001</strain>
    </source>
</reference>
<gene>
    <name evidence="1" type="ORF">BTUL_0348g00070</name>
</gene>